<comment type="function">
    <text evidence="9">Probable S-adenosyl-L-methionine-dependent methyltransferase that acts as a component of the wybutosine biosynthesis pathway. Wybutosine is a hyper modified guanosine with a tricyclic base found at the 3'-position adjacent to the anticodon of eukaryotic phenylalanine tRNA.</text>
</comment>
<evidence type="ECO:0000256" key="11">
    <source>
        <dbReference type="ARBA" id="ARBA00049202"/>
    </source>
</evidence>
<evidence type="ECO:0000256" key="6">
    <source>
        <dbReference type="ARBA" id="ARBA00022679"/>
    </source>
</evidence>
<dbReference type="UniPathway" id="UPA00375"/>
<accession>A0A834VFY7</accession>
<sequence length="139" mass="15800">MKKSMFTKSDRSLKGSLDKPIELLVTAINQSDNFYTTSSCSGRIVCKSLEYARTLLRCSIDAGQRNSGLNISNSGHITVAIRNTLDLEVPLIINNKLMVNEDYLRELITIANEKLISNFEMIQRFFDVCEQNDLFRSLE</sequence>
<feature type="domain" description="tRNA wybutosine-synthesizing protein" evidence="12">
    <location>
        <begin position="44"/>
        <end position="127"/>
    </location>
</feature>
<gene>
    <name evidence="13" type="ORF">SSS_4357</name>
</gene>
<evidence type="ECO:0000256" key="9">
    <source>
        <dbReference type="ARBA" id="ARBA00025378"/>
    </source>
</evidence>
<evidence type="ECO:0000256" key="5">
    <source>
        <dbReference type="ARBA" id="ARBA00022603"/>
    </source>
</evidence>
<evidence type="ECO:0000256" key="8">
    <source>
        <dbReference type="ARBA" id="ARBA00022694"/>
    </source>
</evidence>
<evidence type="ECO:0000256" key="4">
    <source>
        <dbReference type="ARBA" id="ARBA00016536"/>
    </source>
</evidence>
<evidence type="ECO:0000313" key="15">
    <source>
        <dbReference type="Proteomes" id="UP000070412"/>
    </source>
</evidence>
<keyword evidence="6" id="KW-0808">Transferase</keyword>
<dbReference type="EC" id="2.1.1.282" evidence="3"/>
<keyword evidence="7" id="KW-0949">S-adenosyl-L-methionine</keyword>
<dbReference type="GO" id="GO:0032259">
    <property type="term" value="P:methylation"/>
    <property type="evidence" value="ECO:0007669"/>
    <property type="project" value="UniProtKB-KW"/>
</dbReference>
<dbReference type="Gene3D" id="3.30.1960.10">
    <property type="entry name" value="tRNA wybutosine-synthesizing-like"/>
    <property type="match status" value="2"/>
</dbReference>
<dbReference type="Proteomes" id="UP000070412">
    <property type="component" value="Unassembled WGS sequence"/>
</dbReference>
<dbReference type="Pfam" id="PF02676">
    <property type="entry name" value="TYW3"/>
    <property type="match status" value="1"/>
</dbReference>
<name>A0A834VFY7_SARSC</name>
<dbReference type="GO" id="GO:0008033">
    <property type="term" value="P:tRNA processing"/>
    <property type="evidence" value="ECO:0007669"/>
    <property type="project" value="UniProtKB-KW"/>
</dbReference>
<evidence type="ECO:0000313" key="13">
    <source>
        <dbReference type="EMBL" id="KAF7494295.1"/>
    </source>
</evidence>
<evidence type="ECO:0000313" key="14">
    <source>
        <dbReference type="EnsemblMetazoa" id="KAF7494295.1"/>
    </source>
</evidence>
<dbReference type="OrthoDB" id="263283at2759"/>
<reference evidence="14" key="3">
    <citation type="submission" date="2022-06" db="UniProtKB">
        <authorList>
            <consortium name="EnsemblMetazoa"/>
        </authorList>
    </citation>
    <scope>IDENTIFICATION</scope>
</reference>
<comment type="similarity">
    <text evidence="2">Belongs to the TYW3 family.</text>
</comment>
<keyword evidence="5" id="KW-0489">Methyltransferase</keyword>
<dbReference type="PANTHER" id="PTHR48418:SF1">
    <property type="entry name" value="TRNA WYBUTOSINE-SYNTHESIZING PROTEIN 3"/>
    <property type="match status" value="1"/>
</dbReference>
<proteinExistence type="inferred from homology"/>
<evidence type="ECO:0000256" key="7">
    <source>
        <dbReference type="ARBA" id="ARBA00022691"/>
    </source>
</evidence>
<protein>
    <recommendedName>
        <fullName evidence="4">tRNA wybutosine-synthesizing protein 3 homolog</fullName>
        <ecNumber evidence="3">2.1.1.282</ecNumber>
    </recommendedName>
    <alternativeName>
        <fullName evidence="10">tRNA(Phe) 7-((3-amino-3-carboxypropyl)-4-demethylwyosine(37)-N(4))-methyltransferase</fullName>
    </alternativeName>
</protein>
<evidence type="ECO:0000256" key="2">
    <source>
        <dbReference type="ARBA" id="ARBA00008569"/>
    </source>
</evidence>
<keyword evidence="15" id="KW-1185">Reference proteome</keyword>
<organism evidence="13">
    <name type="scientific">Sarcoptes scabiei</name>
    <name type="common">Itch mite</name>
    <name type="synonym">Acarus scabiei</name>
    <dbReference type="NCBI Taxonomy" id="52283"/>
    <lineage>
        <taxon>Eukaryota</taxon>
        <taxon>Metazoa</taxon>
        <taxon>Ecdysozoa</taxon>
        <taxon>Arthropoda</taxon>
        <taxon>Chelicerata</taxon>
        <taxon>Arachnida</taxon>
        <taxon>Acari</taxon>
        <taxon>Acariformes</taxon>
        <taxon>Sarcoptiformes</taxon>
        <taxon>Astigmata</taxon>
        <taxon>Psoroptidia</taxon>
        <taxon>Sarcoptoidea</taxon>
        <taxon>Sarcoptidae</taxon>
        <taxon>Sarcoptinae</taxon>
        <taxon>Sarcoptes</taxon>
    </lineage>
</organism>
<keyword evidence="8" id="KW-0819">tRNA processing</keyword>
<dbReference type="GO" id="GO:0008168">
    <property type="term" value="F:methyltransferase activity"/>
    <property type="evidence" value="ECO:0007669"/>
    <property type="project" value="UniProtKB-KW"/>
</dbReference>
<reference evidence="13" key="2">
    <citation type="submission" date="2020-01" db="EMBL/GenBank/DDBJ databases">
        <authorList>
            <person name="Korhonen P.K.K."/>
            <person name="Guangxu M.G."/>
            <person name="Wang T.W."/>
            <person name="Stroehlein A.J.S."/>
            <person name="Young N.D."/>
            <person name="Ang C.-S.A."/>
            <person name="Fernando D.W.F."/>
            <person name="Lu H.L."/>
            <person name="Taylor S.T."/>
            <person name="Ehtesham M.E.M."/>
            <person name="Najaraj S.H.N."/>
            <person name="Harsha G.H.G."/>
            <person name="Madugundu A.M."/>
            <person name="Renuse S.R."/>
            <person name="Holt D.H."/>
            <person name="Pandey A.P."/>
            <person name="Papenfuss A.P."/>
            <person name="Gasser R.B.G."/>
            <person name="Fischer K.F."/>
        </authorList>
    </citation>
    <scope>NUCLEOTIDE SEQUENCE</scope>
    <source>
        <strain evidence="13">SSS_KF_BRIS2020</strain>
    </source>
</reference>
<evidence type="ECO:0000256" key="3">
    <source>
        <dbReference type="ARBA" id="ARBA00012750"/>
    </source>
</evidence>
<comment type="pathway">
    <text evidence="1">tRNA modification; wybutosine-tRNA(Phe) biosynthesis.</text>
</comment>
<evidence type="ECO:0000259" key="12">
    <source>
        <dbReference type="Pfam" id="PF02676"/>
    </source>
</evidence>
<dbReference type="EMBL" id="WVUK01000053">
    <property type="protein sequence ID" value="KAF7494295.1"/>
    <property type="molecule type" value="Genomic_DNA"/>
</dbReference>
<dbReference type="EnsemblMetazoa" id="SSS_4357s_mrna">
    <property type="protein sequence ID" value="KAF7494295.1"/>
    <property type="gene ID" value="SSS_4357"/>
</dbReference>
<comment type="catalytic activity">
    <reaction evidence="11">
        <text>4-demethyl-7-[(3S)-3-amino-3-carboxypropyl]wyosine(37) in tRNA(Phe) + S-adenosyl-L-methionine = 7-[(3S)-3-amino-3-carboxypropyl]wyosine(37) in tRNA(Phe) + S-adenosyl-L-homocysteine + H(+)</text>
        <dbReference type="Rhea" id="RHEA:36635"/>
        <dbReference type="Rhea" id="RHEA-COMP:10378"/>
        <dbReference type="Rhea" id="RHEA-COMP:10379"/>
        <dbReference type="ChEBI" id="CHEBI:15378"/>
        <dbReference type="ChEBI" id="CHEBI:57856"/>
        <dbReference type="ChEBI" id="CHEBI:59789"/>
        <dbReference type="ChEBI" id="CHEBI:73543"/>
        <dbReference type="ChEBI" id="CHEBI:73550"/>
        <dbReference type="EC" id="2.1.1.282"/>
    </reaction>
</comment>
<dbReference type="PANTHER" id="PTHR48418">
    <property type="entry name" value="TRNA WYBUTOSINE-SYNTHESIZING PROTEIN 3"/>
    <property type="match status" value="1"/>
</dbReference>
<dbReference type="SUPFAM" id="SSF111278">
    <property type="entry name" value="SSo0622-like"/>
    <property type="match status" value="1"/>
</dbReference>
<dbReference type="InterPro" id="IPR036602">
    <property type="entry name" value="tRNA_yW-synthesising-like_sf"/>
</dbReference>
<dbReference type="InterPro" id="IPR003827">
    <property type="entry name" value="tRNA_yW-synthesising"/>
</dbReference>
<evidence type="ECO:0000256" key="1">
    <source>
        <dbReference type="ARBA" id="ARBA00004797"/>
    </source>
</evidence>
<evidence type="ECO:0000256" key="10">
    <source>
        <dbReference type="ARBA" id="ARBA00030554"/>
    </source>
</evidence>
<reference evidence="15" key="1">
    <citation type="journal article" date="2020" name="PLoS Negl. Trop. Dis.">
        <title>High-quality nuclear genome for Sarcoptes scabiei-A critical resource for a neglected parasite.</title>
        <authorList>
            <person name="Korhonen P.K."/>
            <person name="Gasser R.B."/>
            <person name="Ma G."/>
            <person name="Wang T."/>
            <person name="Stroehlein A.J."/>
            <person name="Young N.D."/>
            <person name="Ang C.S."/>
            <person name="Fernando D.D."/>
            <person name="Lu H.C."/>
            <person name="Taylor S."/>
            <person name="Reynolds S.L."/>
            <person name="Mofiz E."/>
            <person name="Najaraj S.H."/>
            <person name="Gowda H."/>
            <person name="Madugundu A."/>
            <person name="Renuse S."/>
            <person name="Holt D."/>
            <person name="Pandey A."/>
            <person name="Papenfuss A.T."/>
            <person name="Fischer K."/>
        </authorList>
    </citation>
    <scope>NUCLEOTIDE SEQUENCE [LARGE SCALE GENOMIC DNA]</scope>
</reference>
<dbReference type="AlphaFoldDB" id="A0A834VFY7"/>